<evidence type="ECO:0000313" key="4">
    <source>
        <dbReference type="EMBL" id="OGG85139.1"/>
    </source>
</evidence>
<gene>
    <name evidence="4" type="ORF">A3G90_03715</name>
</gene>
<dbReference type="Proteomes" id="UP000177325">
    <property type="component" value="Unassembled WGS sequence"/>
</dbReference>
<name>A0A1F6FH06_9BACT</name>
<organism evidence="4 5">
    <name type="scientific">Candidatus Kaiserbacteria bacterium RIFCSPLOWO2_12_FULL_45_26</name>
    <dbReference type="NCBI Taxonomy" id="1798525"/>
    <lineage>
        <taxon>Bacteria</taxon>
        <taxon>Candidatus Kaiseribacteriota</taxon>
    </lineage>
</organism>
<dbReference type="EMBL" id="MFMM01000001">
    <property type="protein sequence ID" value="OGG85139.1"/>
    <property type="molecule type" value="Genomic_DNA"/>
</dbReference>
<dbReference type="InterPro" id="IPR035451">
    <property type="entry name" value="Ada-like_dom_sf"/>
</dbReference>
<feature type="transmembrane region" description="Helical" evidence="2">
    <location>
        <begin position="14"/>
        <end position="31"/>
    </location>
</feature>
<evidence type="ECO:0000256" key="2">
    <source>
        <dbReference type="SAM" id="Phobius"/>
    </source>
</evidence>
<dbReference type="Gene3D" id="3.40.10.10">
    <property type="entry name" value="DNA Methylphosphotriester Repair Domain"/>
    <property type="match status" value="1"/>
</dbReference>
<dbReference type="GO" id="GO:0006281">
    <property type="term" value="P:DNA repair"/>
    <property type="evidence" value="ECO:0007669"/>
    <property type="project" value="InterPro"/>
</dbReference>
<dbReference type="STRING" id="1798525.A3G90_03715"/>
<dbReference type="GO" id="GO:0008168">
    <property type="term" value="F:methyltransferase activity"/>
    <property type="evidence" value="ECO:0007669"/>
    <property type="project" value="InterPro"/>
</dbReference>
<evidence type="ECO:0000313" key="5">
    <source>
        <dbReference type="Proteomes" id="UP000177325"/>
    </source>
</evidence>
<dbReference type="GO" id="GO:0003677">
    <property type="term" value="F:DNA binding"/>
    <property type="evidence" value="ECO:0007669"/>
    <property type="project" value="InterPro"/>
</dbReference>
<reference evidence="4 5" key="1">
    <citation type="journal article" date="2016" name="Nat. Commun.">
        <title>Thousands of microbial genomes shed light on interconnected biogeochemical processes in an aquifer system.</title>
        <authorList>
            <person name="Anantharaman K."/>
            <person name="Brown C.T."/>
            <person name="Hug L.A."/>
            <person name="Sharon I."/>
            <person name="Castelle C.J."/>
            <person name="Probst A.J."/>
            <person name="Thomas B.C."/>
            <person name="Singh A."/>
            <person name="Wilkins M.J."/>
            <person name="Karaoz U."/>
            <person name="Brodie E.L."/>
            <person name="Williams K.H."/>
            <person name="Hubbard S.S."/>
            <person name="Banfield J.F."/>
        </authorList>
    </citation>
    <scope>NUCLEOTIDE SEQUENCE [LARGE SCALE GENOMIC DNA]</scope>
</reference>
<keyword evidence="2" id="KW-1133">Transmembrane helix</keyword>
<keyword evidence="2" id="KW-0812">Transmembrane</keyword>
<dbReference type="GO" id="GO:0006355">
    <property type="term" value="P:regulation of DNA-templated transcription"/>
    <property type="evidence" value="ECO:0007669"/>
    <property type="project" value="InterPro"/>
</dbReference>
<dbReference type="InterPro" id="IPR004026">
    <property type="entry name" value="Ada_DNA_repair_Zn-bd"/>
</dbReference>
<dbReference type="AlphaFoldDB" id="A0A1F6FH06"/>
<protein>
    <recommendedName>
        <fullName evidence="3">Ada DNA repair metal-binding domain-containing protein</fullName>
    </recommendedName>
</protein>
<sequence length="136" mass="14274">MNEKLKSLLLNDQLFYGFIVILVALASFGLGRASMADLIEEAPESQPTVAIKDVSVPPVSVTTEKAGAPTVALASSRPATATTAATYVASKSGTKYHLLTCPGAKNIKEENKVYFATVLEAEAAGYKPAANCPELQ</sequence>
<dbReference type="Pfam" id="PF02805">
    <property type="entry name" value="Ada_Zn_binding"/>
    <property type="match status" value="1"/>
</dbReference>
<evidence type="ECO:0000259" key="3">
    <source>
        <dbReference type="Pfam" id="PF02805"/>
    </source>
</evidence>
<keyword evidence="2" id="KW-0472">Membrane</keyword>
<dbReference type="SUPFAM" id="SSF57884">
    <property type="entry name" value="Ada DNA repair protein, N-terminal domain (N-Ada 10)"/>
    <property type="match status" value="1"/>
</dbReference>
<feature type="domain" description="Ada DNA repair metal-binding" evidence="3">
    <location>
        <begin position="83"/>
        <end position="132"/>
    </location>
</feature>
<comment type="caution">
    <text evidence="4">The sequence shown here is derived from an EMBL/GenBank/DDBJ whole genome shotgun (WGS) entry which is preliminary data.</text>
</comment>
<keyword evidence="1" id="KW-0010">Activator</keyword>
<proteinExistence type="predicted"/>
<accession>A0A1F6FH06</accession>
<evidence type="ECO:0000256" key="1">
    <source>
        <dbReference type="ARBA" id="ARBA00023159"/>
    </source>
</evidence>
<dbReference type="GO" id="GO:0008270">
    <property type="term" value="F:zinc ion binding"/>
    <property type="evidence" value="ECO:0007669"/>
    <property type="project" value="InterPro"/>
</dbReference>